<evidence type="ECO:0000256" key="2">
    <source>
        <dbReference type="ARBA" id="ARBA00012920"/>
    </source>
</evidence>
<organism evidence="11 12">
    <name type="scientific">Melghirimyces thermohalophilus</name>
    <dbReference type="NCBI Taxonomy" id="1236220"/>
    <lineage>
        <taxon>Bacteria</taxon>
        <taxon>Bacillati</taxon>
        <taxon>Bacillota</taxon>
        <taxon>Bacilli</taxon>
        <taxon>Bacillales</taxon>
        <taxon>Thermoactinomycetaceae</taxon>
        <taxon>Melghirimyces</taxon>
    </lineage>
</organism>
<evidence type="ECO:0000256" key="6">
    <source>
        <dbReference type="PIRSR" id="PIRSR001220-2"/>
    </source>
</evidence>
<feature type="active site" evidence="8">
    <location>
        <position position="88"/>
    </location>
</feature>
<dbReference type="RefSeq" id="WP_091568458.1">
    <property type="nucleotide sequence ID" value="NZ_FMZA01000008.1"/>
</dbReference>
<gene>
    <name evidence="11" type="ORF">SAMN04488112_10873</name>
</gene>
<dbReference type="PANTHER" id="PTHR11707">
    <property type="entry name" value="L-ASPARAGINASE"/>
    <property type="match status" value="1"/>
</dbReference>
<dbReference type="SMART" id="SM00870">
    <property type="entry name" value="Asparaginase"/>
    <property type="match status" value="1"/>
</dbReference>
<dbReference type="InterPro" id="IPR037152">
    <property type="entry name" value="L-asparaginase_N_sf"/>
</dbReference>
<dbReference type="Pfam" id="PF00710">
    <property type="entry name" value="Asparaginase"/>
    <property type="match status" value="1"/>
</dbReference>
<dbReference type="InterPro" id="IPR040919">
    <property type="entry name" value="Asparaginase_C"/>
</dbReference>
<keyword evidence="3" id="KW-0378">Hydrolase</keyword>
<dbReference type="InterPro" id="IPR004550">
    <property type="entry name" value="AsnASE_II"/>
</dbReference>
<feature type="domain" description="Asparaginase/glutaminase C-terminal" evidence="10">
    <location>
        <begin position="208"/>
        <end position="321"/>
    </location>
</feature>
<dbReference type="PROSITE" id="PS51732">
    <property type="entry name" value="ASN_GLN_ASE_3"/>
    <property type="match status" value="1"/>
</dbReference>
<dbReference type="Gene3D" id="3.40.50.1170">
    <property type="entry name" value="L-asparaginase, N-terminal domain"/>
    <property type="match status" value="1"/>
</dbReference>
<dbReference type="Proteomes" id="UP000199387">
    <property type="component" value="Unassembled WGS sequence"/>
</dbReference>
<evidence type="ECO:0000259" key="9">
    <source>
        <dbReference type="Pfam" id="PF00710"/>
    </source>
</evidence>
<dbReference type="GO" id="GO:0006528">
    <property type="term" value="P:asparagine metabolic process"/>
    <property type="evidence" value="ECO:0007669"/>
    <property type="project" value="InterPro"/>
</dbReference>
<keyword evidence="12" id="KW-1185">Reference proteome</keyword>
<feature type="binding site" evidence="6">
    <location>
        <position position="55"/>
    </location>
    <ligand>
        <name>substrate</name>
    </ligand>
</feature>
<evidence type="ECO:0000313" key="12">
    <source>
        <dbReference type="Proteomes" id="UP000199387"/>
    </source>
</evidence>
<dbReference type="PANTHER" id="PTHR11707:SF28">
    <property type="entry name" value="60 KDA LYSOPHOSPHOLIPASE"/>
    <property type="match status" value="1"/>
</dbReference>
<dbReference type="EC" id="3.5.1.1" evidence="2"/>
<dbReference type="InterPro" id="IPR036152">
    <property type="entry name" value="Asp/glu_Ase-like_sf"/>
</dbReference>
<evidence type="ECO:0000256" key="8">
    <source>
        <dbReference type="PROSITE-ProRule" id="PRU10100"/>
    </source>
</evidence>
<dbReference type="InterPro" id="IPR027473">
    <property type="entry name" value="L-asparaginase_C"/>
</dbReference>
<dbReference type="PROSITE" id="PS00917">
    <property type="entry name" value="ASN_GLN_ASE_2"/>
    <property type="match status" value="1"/>
</dbReference>
<dbReference type="PIRSF" id="PIRSF001220">
    <property type="entry name" value="L-ASNase_gatD"/>
    <property type="match status" value="1"/>
</dbReference>
<feature type="binding site" evidence="6">
    <location>
        <begin position="88"/>
        <end position="89"/>
    </location>
    <ligand>
        <name>substrate</name>
    </ligand>
</feature>
<dbReference type="InterPro" id="IPR027474">
    <property type="entry name" value="L-asparaginase_N"/>
</dbReference>
<evidence type="ECO:0000256" key="5">
    <source>
        <dbReference type="PIRSR" id="PIRSR001220-1"/>
    </source>
</evidence>
<dbReference type="PIRSF" id="PIRSF500176">
    <property type="entry name" value="L_ASNase"/>
    <property type="match status" value="1"/>
</dbReference>
<comment type="catalytic activity">
    <reaction evidence="4">
        <text>L-asparagine + H2O = L-aspartate + NH4(+)</text>
        <dbReference type="Rhea" id="RHEA:21016"/>
        <dbReference type="ChEBI" id="CHEBI:15377"/>
        <dbReference type="ChEBI" id="CHEBI:28938"/>
        <dbReference type="ChEBI" id="CHEBI:29991"/>
        <dbReference type="ChEBI" id="CHEBI:58048"/>
        <dbReference type="EC" id="3.5.1.1"/>
    </reaction>
</comment>
<evidence type="ECO:0000256" key="4">
    <source>
        <dbReference type="ARBA" id="ARBA00049366"/>
    </source>
</evidence>
<dbReference type="AlphaFoldDB" id="A0A1G6LQ90"/>
<dbReference type="EMBL" id="FMZA01000008">
    <property type="protein sequence ID" value="SDC45284.1"/>
    <property type="molecule type" value="Genomic_DNA"/>
</dbReference>
<evidence type="ECO:0000313" key="11">
    <source>
        <dbReference type="EMBL" id="SDC45284.1"/>
    </source>
</evidence>
<comment type="similarity">
    <text evidence="1">Belongs to the asparaginase 1 family.</text>
</comment>
<protein>
    <recommendedName>
        <fullName evidence="2">asparaginase</fullName>
        <ecNumber evidence="2">3.5.1.1</ecNumber>
    </recommendedName>
</protein>
<feature type="active site" evidence="7">
    <location>
        <position position="12"/>
    </location>
</feature>
<dbReference type="Gene3D" id="3.40.50.40">
    <property type="match status" value="1"/>
</dbReference>
<evidence type="ECO:0000256" key="1">
    <source>
        <dbReference type="ARBA" id="ARBA00010518"/>
    </source>
</evidence>
<dbReference type="SUPFAM" id="SSF53774">
    <property type="entry name" value="Glutaminase/Asparaginase"/>
    <property type="match status" value="1"/>
</dbReference>
<dbReference type="OrthoDB" id="9788068at2"/>
<proteinExistence type="inferred from homology"/>
<accession>A0A1G6LQ90</accession>
<feature type="domain" description="L-asparaginase N-terminal" evidence="9">
    <location>
        <begin position="3"/>
        <end position="190"/>
    </location>
</feature>
<dbReference type="CDD" id="cd08964">
    <property type="entry name" value="L-asparaginase_II"/>
    <property type="match status" value="1"/>
</dbReference>
<dbReference type="InterPro" id="IPR020827">
    <property type="entry name" value="Asparaginase/glutaminase_AS1"/>
</dbReference>
<dbReference type="FunFam" id="3.40.50.1170:FF:000001">
    <property type="entry name" value="L-asparaginase 2"/>
    <property type="match status" value="1"/>
</dbReference>
<dbReference type="PROSITE" id="PS00144">
    <property type="entry name" value="ASN_GLN_ASE_1"/>
    <property type="match status" value="1"/>
</dbReference>
<dbReference type="InterPro" id="IPR006034">
    <property type="entry name" value="Asparaginase/glutaminase-like"/>
</dbReference>
<dbReference type="InterPro" id="IPR027475">
    <property type="entry name" value="Asparaginase/glutaminase_AS2"/>
</dbReference>
<evidence type="ECO:0000256" key="3">
    <source>
        <dbReference type="ARBA" id="ARBA00022801"/>
    </source>
</evidence>
<feature type="active site" description="O-isoaspartyl threonine intermediate" evidence="5">
    <location>
        <position position="12"/>
    </location>
</feature>
<sequence>MKRIAVVTTGGTIAMAEDDQTHSVKPKGETALLSIQPILSRYAAVEMDPFADLPSPHMTPEWMYRVAKRVRSHLSRSEIDGVVVTHGTDTLEETAYYLDLTIPGDKPVIVTGAMRSQNELGADGPLNLVNAVRTATHPGAQRKGTLVVFNDEIHAARWVTKTHTSNVATFRSPTGGLVGTITKKDVIFHRFFQRERHYPLLPPVEPITLIKAAAGTDDLFIRASLEQGAKGIVLEALGQGNLPPAMLPGLKQALKQEVPVVLVSRCYNGYVEDTYGYEGGGAQLLDWGLIFSNGLNGQKARIHLMAALHASRNPADLQTYFKQSLHGQR</sequence>
<dbReference type="Pfam" id="PF17763">
    <property type="entry name" value="Asparaginase_C"/>
    <property type="match status" value="1"/>
</dbReference>
<dbReference type="PRINTS" id="PR00139">
    <property type="entry name" value="ASNGLNASE"/>
</dbReference>
<reference evidence="11 12" key="1">
    <citation type="submission" date="2016-10" db="EMBL/GenBank/DDBJ databases">
        <authorList>
            <person name="de Groot N.N."/>
        </authorList>
    </citation>
    <scope>NUCLEOTIDE SEQUENCE [LARGE SCALE GENOMIC DNA]</scope>
    <source>
        <strain evidence="11 12">DSM 45514</strain>
    </source>
</reference>
<dbReference type="FunFam" id="3.40.50.40:FF:000003">
    <property type="entry name" value="L-asparaginase 2"/>
    <property type="match status" value="1"/>
</dbReference>
<dbReference type="GO" id="GO:0004067">
    <property type="term" value="F:asparaginase activity"/>
    <property type="evidence" value="ECO:0007669"/>
    <property type="project" value="UniProtKB-UniRule"/>
</dbReference>
<evidence type="ECO:0000259" key="10">
    <source>
        <dbReference type="Pfam" id="PF17763"/>
    </source>
</evidence>
<name>A0A1G6LQ90_9BACL</name>
<dbReference type="STRING" id="1236220.SAMN04488112_10873"/>
<dbReference type="SFLD" id="SFLDS00057">
    <property type="entry name" value="Glutaminase/Asparaginase"/>
    <property type="match status" value="1"/>
</dbReference>
<evidence type="ECO:0000256" key="7">
    <source>
        <dbReference type="PROSITE-ProRule" id="PRU10099"/>
    </source>
</evidence>